<name>A0ACC1I1A3_9FUNG</name>
<dbReference type="Proteomes" id="UP001150581">
    <property type="component" value="Unassembled WGS sequence"/>
</dbReference>
<sequence>MSTNMSIVRKAYAKLPRTGISKSFSITHPHITATMVVIAAFAGMFLASGTTNSYGVYEEEYENKYS</sequence>
<proteinExistence type="predicted"/>
<gene>
    <name evidence="1" type="ORF">LPJ66_010229</name>
</gene>
<protein>
    <submittedName>
        <fullName evidence="1">Uncharacterized protein</fullName>
    </submittedName>
</protein>
<evidence type="ECO:0000313" key="2">
    <source>
        <dbReference type="Proteomes" id="UP001150581"/>
    </source>
</evidence>
<reference evidence="1" key="1">
    <citation type="submission" date="2022-07" db="EMBL/GenBank/DDBJ databases">
        <title>Phylogenomic reconstructions and comparative analyses of Kickxellomycotina fungi.</title>
        <authorList>
            <person name="Reynolds N.K."/>
            <person name="Stajich J.E."/>
            <person name="Barry K."/>
            <person name="Grigoriev I.V."/>
            <person name="Crous P."/>
            <person name="Smith M.E."/>
        </authorList>
    </citation>
    <scope>NUCLEOTIDE SEQUENCE</scope>
    <source>
        <strain evidence="1">Benny 63K</strain>
    </source>
</reference>
<feature type="non-terminal residue" evidence="1">
    <location>
        <position position="66"/>
    </location>
</feature>
<keyword evidence="2" id="KW-1185">Reference proteome</keyword>
<organism evidence="1 2">
    <name type="scientific">Kickxella alabastrina</name>
    <dbReference type="NCBI Taxonomy" id="61397"/>
    <lineage>
        <taxon>Eukaryota</taxon>
        <taxon>Fungi</taxon>
        <taxon>Fungi incertae sedis</taxon>
        <taxon>Zoopagomycota</taxon>
        <taxon>Kickxellomycotina</taxon>
        <taxon>Kickxellomycetes</taxon>
        <taxon>Kickxellales</taxon>
        <taxon>Kickxellaceae</taxon>
        <taxon>Kickxella</taxon>
    </lineage>
</organism>
<dbReference type="EMBL" id="JANBPG010002602">
    <property type="protein sequence ID" value="KAJ1885211.1"/>
    <property type="molecule type" value="Genomic_DNA"/>
</dbReference>
<accession>A0ACC1I1A3</accession>
<evidence type="ECO:0000313" key="1">
    <source>
        <dbReference type="EMBL" id="KAJ1885211.1"/>
    </source>
</evidence>
<comment type="caution">
    <text evidence="1">The sequence shown here is derived from an EMBL/GenBank/DDBJ whole genome shotgun (WGS) entry which is preliminary data.</text>
</comment>